<protein>
    <recommendedName>
        <fullName evidence="2">F-box domain-containing protein</fullName>
    </recommendedName>
</protein>
<reference evidence="3 4" key="1">
    <citation type="submission" date="2015-01" db="EMBL/GenBank/DDBJ databases">
        <title>The Genome Sequence of Exophiala oligosperma CBS72588.</title>
        <authorList>
            <consortium name="The Broad Institute Genomics Platform"/>
            <person name="Cuomo C."/>
            <person name="de Hoog S."/>
            <person name="Gorbushina A."/>
            <person name="Stielow B."/>
            <person name="Teixiera M."/>
            <person name="Abouelleil A."/>
            <person name="Chapman S.B."/>
            <person name="Priest M."/>
            <person name="Young S.K."/>
            <person name="Wortman J."/>
            <person name="Nusbaum C."/>
            <person name="Birren B."/>
        </authorList>
    </citation>
    <scope>NUCLEOTIDE SEQUENCE [LARGE SCALE GENOMIC DNA]</scope>
    <source>
        <strain evidence="3 4">CBS 72588</strain>
    </source>
</reference>
<proteinExistence type="predicted"/>
<dbReference type="InterPro" id="IPR001810">
    <property type="entry name" value="F-box_dom"/>
</dbReference>
<evidence type="ECO:0000259" key="2">
    <source>
        <dbReference type="SMART" id="SM00256"/>
    </source>
</evidence>
<dbReference type="SMART" id="SM00256">
    <property type="entry name" value="FBOX"/>
    <property type="match status" value="2"/>
</dbReference>
<feature type="region of interest" description="Disordered" evidence="1">
    <location>
        <begin position="701"/>
        <end position="720"/>
    </location>
</feature>
<dbReference type="VEuPathDB" id="FungiDB:PV06_06056"/>
<dbReference type="AlphaFoldDB" id="A0A0D2BYL1"/>
<feature type="region of interest" description="Disordered" evidence="1">
    <location>
        <begin position="117"/>
        <end position="140"/>
    </location>
</feature>
<dbReference type="HOGENOM" id="CLU_011742_0_0_1"/>
<organism evidence="3 4">
    <name type="scientific">Exophiala oligosperma</name>
    <dbReference type="NCBI Taxonomy" id="215243"/>
    <lineage>
        <taxon>Eukaryota</taxon>
        <taxon>Fungi</taxon>
        <taxon>Dikarya</taxon>
        <taxon>Ascomycota</taxon>
        <taxon>Pezizomycotina</taxon>
        <taxon>Eurotiomycetes</taxon>
        <taxon>Chaetothyriomycetidae</taxon>
        <taxon>Chaetothyriales</taxon>
        <taxon>Herpotrichiellaceae</taxon>
        <taxon>Exophiala</taxon>
    </lineage>
</organism>
<dbReference type="STRING" id="215243.A0A0D2BYL1"/>
<dbReference type="EMBL" id="KN847336">
    <property type="protein sequence ID" value="KIW42512.1"/>
    <property type="molecule type" value="Genomic_DNA"/>
</dbReference>
<dbReference type="InterPro" id="IPR036047">
    <property type="entry name" value="F-box-like_dom_sf"/>
</dbReference>
<dbReference type="Pfam" id="PF00646">
    <property type="entry name" value="F-box"/>
    <property type="match status" value="1"/>
</dbReference>
<evidence type="ECO:0000313" key="3">
    <source>
        <dbReference type="EMBL" id="KIW42512.1"/>
    </source>
</evidence>
<dbReference type="OrthoDB" id="1689567at2759"/>
<name>A0A0D2BYL1_9EURO</name>
<accession>A0A0D2BYL1</accession>
<keyword evidence="4" id="KW-1185">Reference proteome</keyword>
<feature type="domain" description="F-box" evidence="2">
    <location>
        <begin position="234"/>
        <end position="275"/>
    </location>
</feature>
<dbReference type="Proteomes" id="UP000053342">
    <property type="component" value="Unassembled WGS sequence"/>
</dbReference>
<gene>
    <name evidence="3" type="ORF">PV06_06056</name>
</gene>
<feature type="domain" description="F-box" evidence="2">
    <location>
        <begin position="276"/>
        <end position="316"/>
    </location>
</feature>
<dbReference type="RefSeq" id="XP_016262728.1">
    <property type="nucleotide sequence ID" value="XM_016407124.1"/>
</dbReference>
<evidence type="ECO:0000313" key="4">
    <source>
        <dbReference type="Proteomes" id="UP000053342"/>
    </source>
</evidence>
<sequence>MFLSVQDPAQRWVHAQSLTLSIATSYPVRWPYYIMSTWDFKHPALVSARKCTQDNFQPEACGLSKPQKSTRSSLRVHEQEQIPSIQKNSMMIKTLDGASDDTDDMLFLTSRNQPASSMQWPHLTHQSRLQSSSGEDLRSQQVSADQDPAFLDPFGEGIVSSRRTSASSDTSVYLRQNAFPGHRDTLARLPGLTFVHYNQENVLPLEDLSHAVLLPSLSSPSFTFDRDVPRNGLLPPSIVSDILRFLSSEEYKALRLVCRLWNTALPFPKVPVVFRLPREVVQHIYSYLLPSGFDAARHTCREWYLASLDRSVQDPIAKASFCQLALDADLQLRRDLMPLRSSSGSLSRSEDNGHSINQEWIYSKRLATESRISPNWRGGPPLTNKNELHSRLSVTGEIDFSRILQNACSGRSRFTVSTCGKFLLVVSGEEITLYDIFVPGGSVFPVTRMVAGSEVLKVSMDTTCGRCSVAALLSGRVGMLWDLLGTLSKMDYCNPPGDSIDLGMKTVVQDAATSFYAQPTPRDLRNLSEESVVSEGGPYPARQEISGLDELGDSGDLGPDGRHAVHFGISIRTRPTAVHANIGSPDDLPRSVAICPNRSCVAYGCQMGIELYWVDAITGGSLNRWFPLAVPSDCLYFQPPRTGVDSRKRLRLISSPAGPDSVATQLIRRESTPAKWKYWSTPVTRGRRQSLTRFFFGGLPFPTDASPHSDRPASQSRQRREEMQGVLRAVDCDHYRGVPVSDGSHTLFTDPDSGMLCLGSDAPPGGSTKLVRKVIFAPPPHPDGRYCSPLRYAAGKALDWGLRLVAVYNDGQIVLYNIPSDVFSGMKEASSVTDMSSETAGAFGQSDLLMDTHMSSRPNRSVETRNGKEALPDSFSSGGLPLHINGAVIAKVENDLVDDLAVQTEGEGLSVWIFYKSGRAVLHSIYTPLNCRKKMMYVSENGLVYNVQQDDGLN</sequence>
<dbReference type="GeneID" id="27358130"/>
<dbReference type="SUPFAM" id="SSF81383">
    <property type="entry name" value="F-box domain"/>
    <property type="match status" value="2"/>
</dbReference>
<evidence type="ECO:0000256" key="1">
    <source>
        <dbReference type="SAM" id="MobiDB-lite"/>
    </source>
</evidence>